<dbReference type="Gene3D" id="3.10.129.10">
    <property type="entry name" value="Hotdog Thioesterase"/>
    <property type="match status" value="1"/>
</dbReference>
<comment type="caution">
    <text evidence="1">The sequence shown here is derived from an EMBL/GenBank/DDBJ whole genome shotgun (WGS) entry which is preliminary data.</text>
</comment>
<dbReference type="PANTHER" id="PTHR12475">
    <property type="match status" value="1"/>
</dbReference>
<accession>A0AAP3AL30</accession>
<proteinExistence type="predicted"/>
<dbReference type="AlphaFoldDB" id="A0AAP3AL30"/>
<dbReference type="Pfam" id="PF13279">
    <property type="entry name" value="4HBT_2"/>
    <property type="match status" value="1"/>
</dbReference>
<protein>
    <submittedName>
        <fullName evidence="1">Acyl-CoA thioesterase</fullName>
    </submittedName>
</protein>
<dbReference type="CDD" id="cd00586">
    <property type="entry name" value="4HBT"/>
    <property type="match status" value="1"/>
</dbReference>
<dbReference type="InterPro" id="IPR029069">
    <property type="entry name" value="HotDog_dom_sf"/>
</dbReference>
<evidence type="ECO:0000313" key="2">
    <source>
        <dbReference type="Proteomes" id="UP001205867"/>
    </source>
</evidence>
<dbReference type="EMBL" id="JALXKZ020000007">
    <property type="protein sequence ID" value="MCV7628693.1"/>
    <property type="molecule type" value="Genomic_DNA"/>
</dbReference>
<reference evidence="1" key="1">
    <citation type="submission" date="2023-06" db="EMBL/GenBank/DDBJ databases">
        <title>lsaBGC provides a comprehensive framework for evolutionary analysis of biosynthetic gene clusters within focal taxa.</title>
        <authorList>
            <person name="Salamzade R."/>
            <person name="Sandstrom S."/>
            <person name="Kalan L.R."/>
        </authorList>
    </citation>
    <scope>NUCLEOTIDE SEQUENCE</scope>
    <source>
        <strain evidence="1">P3-SID899</strain>
    </source>
</reference>
<evidence type="ECO:0000313" key="1">
    <source>
        <dbReference type="EMBL" id="MCV7628693.1"/>
    </source>
</evidence>
<dbReference type="Proteomes" id="UP001205867">
    <property type="component" value="Unassembled WGS sequence"/>
</dbReference>
<dbReference type="SUPFAM" id="SSF54637">
    <property type="entry name" value="Thioesterase/thiol ester dehydrase-isomerase"/>
    <property type="match status" value="1"/>
</dbReference>
<name>A0AAP3AL30_MICLU</name>
<gene>
    <name evidence="1" type="ORF">M3A82_004970</name>
</gene>
<organism evidence="1 2">
    <name type="scientific">Micrococcus luteus</name>
    <name type="common">Micrococcus lysodeikticus</name>
    <dbReference type="NCBI Taxonomy" id="1270"/>
    <lineage>
        <taxon>Bacteria</taxon>
        <taxon>Bacillati</taxon>
        <taxon>Actinomycetota</taxon>
        <taxon>Actinomycetes</taxon>
        <taxon>Micrococcales</taxon>
        <taxon>Micrococcaceae</taxon>
        <taxon>Micrococcus</taxon>
    </lineage>
</organism>
<sequence>MHLIPRTIWVVARARRRPRAGLWEPTTLPMRALPTDVDLALHVNNGQYFGLFDLGRFDAMVRTGLWDEIRRRHWTPVVQAEQIAFRRSVTLGQRFDVETRMIGLDERAVWFEQRVVVDGDVAVRAYICTRLRKKDGRPVENDEVRAIAAAAGHDLAGEPTLPEWLHEWRRSVALPSARTPLPHTWDLDTVRRG</sequence>
<dbReference type="InterPro" id="IPR051490">
    <property type="entry name" value="THEM6_lcsJ_thioesterase"/>
</dbReference>
<dbReference type="PANTHER" id="PTHR12475:SF4">
    <property type="entry name" value="PROTEIN THEM6"/>
    <property type="match status" value="1"/>
</dbReference>